<evidence type="ECO:0000256" key="1">
    <source>
        <dbReference type="ARBA" id="ARBA00010838"/>
    </source>
</evidence>
<dbReference type="PROSITE" id="PS00653">
    <property type="entry name" value="GLYCOSYL_HYDROL_F1_2"/>
    <property type="match status" value="1"/>
</dbReference>
<sequence length="154" mass="16180">MTTLLAQPLFNSASIHSLSSSSSLTKGKQWVSLVGKGGSGLPIPSNNKPRNANANGPIVCLRGGAVPVQTSSETEASVAFGRKSFPPGFVFGSATSAYQIEGAWNEGGRGPSIWDTFTQQHTEGSLKGGINQEGIKYYNNLINELLKNGLQIAN</sequence>
<proteinExistence type="inferred from homology"/>
<comment type="caution">
    <text evidence="5">The sequence shown here is derived from an EMBL/GenBank/DDBJ whole genome shotgun (WGS) entry which is preliminary data.</text>
</comment>
<evidence type="ECO:0000256" key="2">
    <source>
        <dbReference type="ARBA" id="ARBA00022801"/>
    </source>
</evidence>
<dbReference type="OrthoDB" id="784637at2759"/>
<comment type="similarity">
    <text evidence="1 4">Belongs to the glycosyl hydrolase 1 family.</text>
</comment>
<keyword evidence="6" id="KW-1185">Reference proteome</keyword>
<dbReference type="PANTHER" id="PTHR10353">
    <property type="entry name" value="GLYCOSYL HYDROLASE"/>
    <property type="match status" value="1"/>
</dbReference>
<reference evidence="5" key="2">
    <citation type="journal article" date="2022" name="Hortic Res">
        <title>The genome of Dioscorea zingiberensis sheds light on the biosynthesis, origin and evolution of the medicinally important diosgenin saponins.</title>
        <authorList>
            <person name="Li Y."/>
            <person name="Tan C."/>
            <person name="Li Z."/>
            <person name="Guo J."/>
            <person name="Li S."/>
            <person name="Chen X."/>
            <person name="Wang C."/>
            <person name="Dai X."/>
            <person name="Yang H."/>
            <person name="Song W."/>
            <person name="Hou L."/>
            <person name="Xu J."/>
            <person name="Tong Z."/>
            <person name="Xu A."/>
            <person name="Yuan X."/>
            <person name="Wang W."/>
            <person name="Yang Q."/>
            <person name="Chen L."/>
            <person name="Sun Z."/>
            <person name="Wang K."/>
            <person name="Pan B."/>
            <person name="Chen J."/>
            <person name="Bao Y."/>
            <person name="Liu F."/>
            <person name="Qi X."/>
            <person name="Gang D.R."/>
            <person name="Wen J."/>
            <person name="Li J."/>
        </authorList>
    </citation>
    <scope>NUCLEOTIDE SEQUENCE</scope>
    <source>
        <strain evidence="5">Dzin_1.0</strain>
    </source>
</reference>
<evidence type="ECO:0000256" key="4">
    <source>
        <dbReference type="RuleBase" id="RU003690"/>
    </source>
</evidence>
<dbReference type="InterPro" id="IPR017853">
    <property type="entry name" value="GH"/>
</dbReference>
<evidence type="ECO:0000256" key="3">
    <source>
        <dbReference type="ARBA" id="ARBA00023295"/>
    </source>
</evidence>
<dbReference type="PANTHER" id="PTHR10353:SF36">
    <property type="entry name" value="LP05116P"/>
    <property type="match status" value="1"/>
</dbReference>
<dbReference type="Proteomes" id="UP001085076">
    <property type="component" value="Miscellaneous, Linkage group lg05"/>
</dbReference>
<reference evidence="5" key="1">
    <citation type="submission" date="2021-03" db="EMBL/GenBank/DDBJ databases">
        <authorList>
            <person name="Li Z."/>
            <person name="Yang C."/>
        </authorList>
    </citation>
    <scope>NUCLEOTIDE SEQUENCE</scope>
    <source>
        <strain evidence="5">Dzin_1.0</strain>
        <tissue evidence="5">Leaf</tissue>
    </source>
</reference>
<dbReference type="SUPFAM" id="SSF51445">
    <property type="entry name" value="(Trans)glycosidases"/>
    <property type="match status" value="1"/>
</dbReference>
<keyword evidence="2" id="KW-0378">Hydrolase</keyword>
<protein>
    <submittedName>
        <fullName evidence="5">Uncharacterized protein</fullName>
    </submittedName>
</protein>
<accession>A0A9D5CHP8</accession>
<dbReference type="GO" id="GO:0008422">
    <property type="term" value="F:beta-glucosidase activity"/>
    <property type="evidence" value="ECO:0007669"/>
    <property type="project" value="UniProtKB-ARBA"/>
</dbReference>
<dbReference type="InterPro" id="IPR033132">
    <property type="entry name" value="GH_1_N_CS"/>
</dbReference>
<gene>
    <name evidence="5" type="ORF">J5N97_021038</name>
</gene>
<evidence type="ECO:0000313" key="5">
    <source>
        <dbReference type="EMBL" id="KAJ0973079.1"/>
    </source>
</evidence>
<dbReference type="Gene3D" id="3.20.20.80">
    <property type="entry name" value="Glycosidases"/>
    <property type="match status" value="2"/>
</dbReference>
<name>A0A9D5CHP8_9LILI</name>
<evidence type="ECO:0000313" key="6">
    <source>
        <dbReference type="Proteomes" id="UP001085076"/>
    </source>
</evidence>
<keyword evidence="3" id="KW-0326">Glycosidase</keyword>
<dbReference type="InterPro" id="IPR001360">
    <property type="entry name" value="Glyco_hydro_1"/>
</dbReference>
<dbReference type="EMBL" id="JAGGNH010000005">
    <property type="protein sequence ID" value="KAJ0973079.1"/>
    <property type="molecule type" value="Genomic_DNA"/>
</dbReference>
<dbReference type="Pfam" id="PF00232">
    <property type="entry name" value="Glyco_hydro_1"/>
    <property type="match status" value="1"/>
</dbReference>
<organism evidence="5 6">
    <name type="scientific">Dioscorea zingiberensis</name>
    <dbReference type="NCBI Taxonomy" id="325984"/>
    <lineage>
        <taxon>Eukaryota</taxon>
        <taxon>Viridiplantae</taxon>
        <taxon>Streptophyta</taxon>
        <taxon>Embryophyta</taxon>
        <taxon>Tracheophyta</taxon>
        <taxon>Spermatophyta</taxon>
        <taxon>Magnoliopsida</taxon>
        <taxon>Liliopsida</taxon>
        <taxon>Dioscoreales</taxon>
        <taxon>Dioscoreaceae</taxon>
        <taxon>Dioscorea</taxon>
    </lineage>
</organism>
<dbReference type="GO" id="GO:0005975">
    <property type="term" value="P:carbohydrate metabolic process"/>
    <property type="evidence" value="ECO:0007669"/>
    <property type="project" value="InterPro"/>
</dbReference>
<dbReference type="AlphaFoldDB" id="A0A9D5CHP8"/>